<reference evidence="1 2" key="1">
    <citation type="submission" date="2020-09" db="EMBL/GenBank/DDBJ databases">
        <title>Biosynthesis of the nuclear factor of activated T cells inhibitor NFAT-133 and its congeners in Streptomyces pactum.</title>
        <authorList>
            <person name="Zhou W."/>
            <person name="Posri P."/>
            <person name="Abugrain M.E."/>
            <person name="Weisberg A.J."/>
            <person name="Chang J.H."/>
            <person name="Mahmud T."/>
        </authorList>
    </citation>
    <scope>NUCLEOTIDE SEQUENCE [LARGE SCALE GENOMIC DNA]</scope>
    <source>
        <strain evidence="1 2">ATCC 27456</strain>
    </source>
</reference>
<comment type="caution">
    <text evidence="1">The sequence shown here is derived from an EMBL/GenBank/DDBJ whole genome shotgun (WGS) entry which is preliminary data.</text>
</comment>
<proteinExistence type="predicted"/>
<sequence length="343" mass="38005">MTAAVDPSTGLKSLLGDTTVVRLRPRFEGSNICTWIGFKHINYLVEEAVLVHFDRAGLSSRQLYAEYGLACEFTGMDTRILHAFHLDDQVEAEVAPARFRGQTEDALTFKVTLRVDRGGGVLKAATSKVRLSLRTDATVEAAPETPGPLRPFTVDRLGADLPPVADPAPEQTAAAERALAAGGDEAAVLAALTQGRNAYAWKWHITYPYCHFTERLQLSGYLRLMEEAKDRFVRDRGISIKTLLDERKWIPACPASAVRILDEALMEEDLYTVYTVEQVFKDLTYTSRMDNYVVRDGRLRLVQSGTVTHGYAEITGRRDWSLVPFDQRVLDALHGTAGSTGNA</sequence>
<organism evidence="1 2">
    <name type="scientific">Streptomyces pactum</name>
    <dbReference type="NCBI Taxonomy" id="68249"/>
    <lineage>
        <taxon>Bacteria</taxon>
        <taxon>Bacillati</taxon>
        <taxon>Actinomycetota</taxon>
        <taxon>Actinomycetes</taxon>
        <taxon>Kitasatosporales</taxon>
        <taxon>Streptomycetaceae</taxon>
        <taxon>Streptomyces</taxon>
    </lineage>
</organism>
<evidence type="ECO:0008006" key="3">
    <source>
        <dbReference type="Google" id="ProtNLM"/>
    </source>
</evidence>
<dbReference type="RefSeq" id="WP_197988673.1">
    <property type="nucleotide sequence ID" value="NZ_JACYXC010000001.1"/>
</dbReference>
<protein>
    <recommendedName>
        <fullName evidence="3">Acyl-CoA thioesterase FadM</fullName>
    </recommendedName>
</protein>
<evidence type="ECO:0000313" key="2">
    <source>
        <dbReference type="Proteomes" id="UP000807371"/>
    </source>
</evidence>
<keyword evidence="2" id="KW-1185">Reference proteome</keyword>
<evidence type="ECO:0000313" key="1">
    <source>
        <dbReference type="EMBL" id="MBH5335062.1"/>
    </source>
</evidence>
<gene>
    <name evidence="1" type="ORF">IHE55_09745</name>
</gene>
<name>A0ABS0NIM7_9ACTN</name>
<dbReference type="Proteomes" id="UP000807371">
    <property type="component" value="Unassembled WGS sequence"/>
</dbReference>
<dbReference type="EMBL" id="JACYXC010000001">
    <property type="protein sequence ID" value="MBH5335062.1"/>
    <property type="molecule type" value="Genomic_DNA"/>
</dbReference>
<accession>A0ABS0NIM7</accession>